<accession>A0ABR5INN9</accession>
<evidence type="ECO:0008006" key="4">
    <source>
        <dbReference type="Google" id="ProtNLM"/>
    </source>
</evidence>
<gene>
    <name evidence="2" type="ORF">AFK20_00765</name>
</gene>
<feature type="transmembrane region" description="Helical" evidence="1">
    <location>
        <begin position="93"/>
        <end position="114"/>
    </location>
</feature>
<keyword evidence="1" id="KW-0472">Membrane</keyword>
<protein>
    <recommendedName>
        <fullName evidence="4">Polysaccharide biosynthesis protein</fullName>
    </recommendedName>
</protein>
<sequence>MKISILNRFQNAITKMAIPFLVFSLYPQSGPNILKYYALSLTVASVTIFGFPLKINKSLDNKIVYLKFNIIFFIYLILITLIVNYFISIIFHLEYLILMSAGVYFALTHIFISIEKYCQYYSTETKGFIIFFIQNLFLILGIYFGGLKGIQTYSFFLYLLLVSLVVLIIFIFFIFNKNIGKIQLNDIRSFFSNTWQLGQYSVVQNSISKGDTLILTYMLDARMFADYYLITRFIDIGNFVISMFSQLSLIEAYKSKNVPKLTNYLNVSLISLIFSIFIFYLYSLHNNLSFRLFYVLLFLILILKSIFLYYQDLYIYLTKEKYIIIAIYIQLGILLFLMIFIQKFIYLFDIYFYFAFSYIMYSFSLFYLYKNSRLAIEKS</sequence>
<feature type="transmembrane region" description="Helical" evidence="1">
    <location>
        <begin position="350"/>
        <end position="369"/>
    </location>
</feature>
<feature type="transmembrane region" description="Helical" evidence="1">
    <location>
        <begin position="264"/>
        <end position="282"/>
    </location>
</feature>
<dbReference type="Proteomes" id="UP000053900">
    <property type="component" value="Unassembled WGS sequence"/>
</dbReference>
<feature type="transmembrane region" description="Helical" evidence="1">
    <location>
        <begin position="322"/>
        <end position="344"/>
    </location>
</feature>
<proteinExistence type="predicted"/>
<comment type="caution">
    <text evidence="2">The sequence shown here is derived from an EMBL/GenBank/DDBJ whole genome shotgun (WGS) entry which is preliminary data.</text>
</comment>
<feature type="transmembrane region" description="Helical" evidence="1">
    <location>
        <begin position="65"/>
        <end position="87"/>
    </location>
</feature>
<feature type="transmembrane region" description="Helical" evidence="1">
    <location>
        <begin position="34"/>
        <end position="53"/>
    </location>
</feature>
<keyword evidence="1" id="KW-0812">Transmembrane</keyword>
<evidence type="ECO:0000313" key="2">
    <source>
        <dbReference type="EMBL" id="KND22683.1"/>
    </source>
</evidence>
<dbReference type="EMBL" id="LGSW01000001">
    <property type="protein sequence ID" value="KND22683.1"/>
    <property type="molecule type" value="Genomic_DNA"/>
</dbReference>
<evidence type="ECO:0000313" key="3">
    <source>
        <dbReference type="Proteomes" id="UP000053900"/>
    </source>
</evidence>
<evidence type="ECO:0000256" key="1">
    <source>
        <dbReference type="SAM" id="Phobius"/>
    </source>
</evidence>
<feature type="transmembrane region" description="Helical" evidence="1">
    <location>
        <begin position="288"/>
        <end position="310"/>
    </location>
</feature>
<feature type="transmembrane region" description="Helical" evidence="1">
    <location>
        <begin position="126"/>
        <end position="144"/>
    </location>
</feature>
<feature type="transmembrane region" description="Helical" evidence="1">
    <location>
        <begin position="156"/>
        <end position="175"/>
    </location>
</feature>
<keyword evidence="3" id="KW-1185">Reference proteome</keyword>
<name>A0ABR5INN9_9HYPH</name>
<keyword evidence="1" id="KW-1133">Transmembrane helix</keyword>
<reference evidence="2 3" key="1">
    <citation type="submission" date="2015-07" db="EMBL/GenBank/DDBJ databases">
        <title>Draft genome of Enhydrobacter aerosaccus.</title>
        <authorList>
            <person name="Wang X."/>
        </authorList>
    </citation>
    <scope>NUCLEOTIDE SEQUENCE [LARGE SCALE GENOMIC DNA]</scope>
    <source>
        <strain evidence="2 3">CGMCC9176</strain>
    </source>
</reference>
<organism evidence="2 3">
    <name type="scientific">Enhydrobacter aerosaccus</name>
    <dbReference type="NCBI Taxonomy" id="225324"/>
    <lineage>
        <taxon>Bacteria</taxon>
        <taxon>Pseudomonadati</taxon>
        <taxon>Pseudomonadota</taxon>
        <taxon>Alphaproteobacteria</taxon>
        <taxon>Hyphomicrobiales</taxon>
        <taxon>Enhydrobacter</taxon>
    </lineage>
</organism>